<evidence type="ECO:0000313" key="1">
    <source>
        <dbReference type="EMBL" id="KAB2953765.1"/>
    </source>
</evidence>
<comment type="caution">
    <text evidence="1">The sequence shown here is derived from an EMBL/GenBank/DDBJ whole genome shotgun (WGS) entry which is preliminary data.</text>
</comment>
<dbReference type="InterPro" id="IPR010813">
    <property type="entry name" value="DUF1413"/>
</dbReference>
<evidence type="ECO:0000313" key="2">
    <source>
        <dbReference type="Proteomes" id="UP000468766"/>
    </source>
</evidence>
<gene>
    <name evidence="1" type="ORF">F9B85_03870</name>
</gene>
<accession>A0A6I0ET17</accession>
<dbReference type="AlphaFoldDB" id="A0A6I0ET17"/>
<sequence length="76" mass="8927">MKENKIKEQLISKANEIPPKHVFQLVDVYSAMDEVDNKQAGKILYELVDNNQLENTIYIGKDSSNHKWYVKRFKNS</sequence>
<reference evidence="1 2" key="1">
    <citation type="submission" date="2019-10" db="EMBL/GenBank/DDBJ databases">
        <title>Whole-genome sequence of the extremophile Heliorestis acidaminivorans DSM 24790.</title>
        <authorList>
            <person name="Kyndt J.A."/>
            <person name="Meyer T.E."/>
        </authorList>
    </citation>
    <scope>NUCLEOTIDE SEQUENCE [LARGE SCALE GENOMIC DNA]</scope>
    <source>
        <strain evidence="1 2">DSM 24790</strain>
    </source>
</reference>
<protein>
    <submittedName>
        <fullName evidence="1">DUF1413 domain-containing protein</fullName>
    </submittedName>
</protein>
<keyword evidence="2" id="KW-1185">Reference proteome</keyword>
<organism evidence="1 2">
    <name type="scientific">Heliorestis acidaminivorans</name>
    <dbReference type="NCBI Taxonomy" id="553427"/>
    <lineage>
        <taxon>Bacteria</taxon>
        <taxon>Bacillati</taxon>
        <taxon>Bacillota</taxon>
        <taxon>Clostridia</taxon>
        <taxon>Eubacteriales</taxon>
        <taxon>Heliobacteriaceae</taxon>
        <taxon>Heliorestis</taxon>
    </lineage>
</organism>
<dbReference type="Pfam" id="PF07205">
    <property type="entry name" value="DUF1413"/>
    <property type="match status" value="1"/>
</dbReference>
<dbReference type="EMBL" id="WBXO01000002">
    <property type="protein sequence ID" value="KAB2953765.1"/>
    <property type="molecule type" value="Genomic_DNA"/>
</dbReference>
<dbReference type="Proteomes" id="UP000468766">
    <property type="component" value="Unassembled WGS sequence"/>
</dbReference>
<proteinExistence type="predicted"/>
<dbReference type="RefSeq" id="WP_151618726.1">
    <property type="nucleotide sequence ID" value="NZ_WBXO01000002.1"/>
</dbReference>
<name>A0A6I0ET17_9FIRM</name>